<name>A0A8S1B3Y3_ARCPL</name>
<dbReference type="Pfam" id="PF15882">
    <property type="entry name" value="DUF4735"/>
    <property type="match status" value="1"/>
</dbReference>
<gene>
    <name evidence="1" type="ORF">APLA_LOCUS15860</name>
</gene>
<evidence type="ECO:0000313" key="1">
    <source>
        <dbReference type="EMBL" id="CAB3257245.1"/>
    </source>
</evidence>
<dbReference type="OrthoDB" id="14563at2759"/>
<organism evidence="1 2">
    <name type="scientific">Arctia plantaginis</name>
    <name type="common">Wood tiger moth</name>
    <name type="synonym">Phalaena plantaginis</name>
    <dbReference type="NCBI Taxonomy" id="874455"/>
    <lineage>
        <taxon>Eukaryota</taxon>
        <taxon>Metazoa</taxon>
        <taxon>Ecdysozoa</taxon>
        <taxon>Arthropoda</taxon>
        <taxon>Hexapoda</taxon>
        <taxon>Insecta</taxon>
        <taxon>Pterygota</taxon>
        <taxon>Neoptera</taxon>
        <taxon>Endopterygota</taxon>
        <taxon>Lepidoptera</taxon>
        <taxon>Glossata</taxon>
        <taxon>Ditrysia</taxon>
        <taxon>Noctuoidea</taxon>
        <taxon>Erebidae</taxon>
        <taxon>Arctiinae</taxon>
        <taxon>Arctia</taxon>
    </lineage>
</organism>
<dbReference type="GO" id="GO:0016020">
    <property type="term" value="C:membrane"/>
    <property type="evidence" value="ECO:0007669"/>
    <property type="project" value="TreeGrafter"/>
</dbReference>
<sequence>MEVVEGLPKKADFDKYLSVLEKTVAFVNGHRFYVDLNLCFGLFLINVNLRTAVKIRKNRIPKYNRLRLEKLLKTNDDIITYFFDMFRKHAAHLDPEFGTPIGVVDLYRNETAWINHLQTFNTRLLKKTKFTTKKHLERTYSKWPKYLKKVFDVNRSHYLSPEESDACLNLLAQNPVNFNMNLIHCQVPYSCSELIQKGTNYGYEMTHRLLFLLAARFSRGCVLLSALEDRKITEKLCAKMFNEAEYIAQHDFQLPDLITQQISLCSLEGHSQFLQRAWLDELLELQISPGCFNLTKSEEAPTAFTIVEDVGWQFVKDDQILGGICNSHITSAAGIMVASALRYIMENFY</sequence>
<accession>A0A8S1B3Y3</accession>
<protein>
    <submittedName>
        <fullName evidence="1">Uncharacterized protein</fullName>
    </submittedName>
</protein>
<dbReference type="GO" id="GO:0005829">
    <property type="term" value="C:cytosol"/>
    <property type="evidence" value="ECO:0007669"/>
    <property type="project" value="TreeGrafter"/>
</dbReference>
<dbReference type="AlphaFoldDB" id="A0A8S1B3Y3"/>
<dbReference type="EMBL" id="CADEBD010000530">
    <property type="protein sequence ID" value="CAB3257245.1"/>
    <property type="molecule type" value="Genomic_DNA"/>
</dbReference>
<evidence type="ECO:0000313" key="2">
    <source>
        <dbReference type="Proteomes" id="UP000494256"/>
    </source>
</evidence>
<dbReference type="Proteomes" id="UP000494256">
    <property type="component" value="Unassembled WGS sequence"/>
</dbReference>
<dbReference type="PANTHER" id="PTHR33539">
    <property type="entry name" value="UPF0764 PROTEIN C16ORF89"/>
    <property type="match status" value="1"/>
</dbReference>
<proteinExistence type="predicted"/>
<dbReference type="PANTHER" id="PTHR33539:SF1">
    <property type="entry name" value="UPF0764 PROTEIN C16ORF89"/>
    <property type="match status" value="1"/>
</dbReference>
<dbReference type="InterPro" id="IPR031751">
    <property type="entry name" value="DUF4735"/>
</dbReference>
<comment type="caution">
    <text evidence="1">The sequence shown here is derived from an EMBL/GenBank/DDBJ whole genome shotgun (WGS) entry which is preliminary data.</text>
</comment>
<reference evidence="1 2" key="1">
    <citation type="submission" date="2020-04" db="EMBL/GenBank/DDBJ databases">
        <authorList>
            <person name="Wallbank WR R."/>
            <person name="Pardo Diaz C."/>
            <person name="Kozak K."/>
            <person name="Martin S."/>
            <person name="Jiggins C."/>
            <person name="Moest M."/>
            <person name="Warren A I."/>
            <person name="Byers J.R.P. K."/>
            <person name="Montejo-Kovacevich G."/>
            <person name="Yen C E."/>
        </authorList>
    </citation>
    <scope>NUCLEOTIDE SEQUENCE [LARGE SCALE GENOMIC DNA]</scope>
</reference>